<feature type="domain" description="tRNA pseudouridylate synthase B C-terminal" evidence="7">
    <location>
        <begin position="176"/>
        <end position="234"/>
    </location>
</feature>
<dbReference type="GO" id="GO:0003723">
    <property type="term" value="F:RNA binding"/>
    <property type="evidence" value="ECO:0007669"/>
    <property type="project" value="InterPro"/>
</dbReference>
<dbReference type="RefSeq" id="WP_109689278.1">
    <property type="nucleotide sequence ID" value="NZ_QGGL01000009.1"/>
</dbReference>
<feature type="domain" description="Pseudouridine synthase II N-terminal" evidence="6">
    <location>
        <begin position="23"/>
        <end position="175"/>
    </location>
</feature>
<organism evidence="8 9">
    <name type="scientific">Tumebacillus permanentifrigoris</name>
    <dbReference type="NCBI Taxonomy" id="378543"/>
    <lineage>
        <taxon>Bacteria</taxon>
        <taxon>Bacillati</taxon>
        <taxon>Bacillota</taxon>
        <taxon>Bacilli</taxon>
        <taxon>Bacillales</taxon>
        <taxon>Alicyclobacillaceae</taxon>
        <taxon>Tumebacillus</taxon>
    </lineage>
</organism>
<dbReference type="GO" id="GO:1990481">
    <property type="term" value="P:mRNA pseudouridine synthesis"/>
    <property type="evidence" value="ECO:0007669"/>
    <property type="project" value="TreeGrafter"/>
</dbReference>
<comment type="function">
    <text evidence="5">Responsible for synthesis of pseudouridine from uracil-55 in the psi GC loop of transfer RNAs.</text>
</comment>
<comment type="caution">
    <text evidence="8">The sequence shown here is derived from an EMBL/GenBank/DDBJ whole genome shotgun (WGS) entry which is preliminary data.</text>
</comment>
<protein>
    <recommendedName>
        <fullName evidence="5">tRNA pseudouridine synthase B</fullName>
        <ecNumber evidence="5">5.4.99.25</ecNumber>
    </recommendedName>
    <alternativeName>
        <fullName evidence="5">tRNA pseudouridine(55) synthase</fullName>
        <shortName evidence="5">Psi55 synthase</shortName>
    </alternativeName>
    <alternativeName>
        <fullName evidence="5">tRNA pseudouridylate synthase</fullName>
    </alternativeName>
    <alternativeName>
        <fullName evidence="5">tRNA-uridine isomerase</fullName>
    </alternativeName>
</protein>
<dbReference type="GO" id="GO:0160148">
    <property type="term" value="F:tRNA pseudouridine(55) synthase activity"/>
    <property type="evidence" value="ECO:0007669"/>
    <property type="project" value="UniProtKB-EC"/>
</dbReference>
<dbReference type="CDD" id="cd02573">
    <property type="entry name" value="PseudoU_synth_EcTruB"/>
    <property type="match status" value="1"/>
</dbReference>
<evidence type="ECO:0000256" key="2">
    <source>
        <dbReference type="ARBA" id="ARBA00005642"/>
    </source>
</evidence>
<keyword evidence="3 5" id="KW-0819">tRNA processing</keyword>
<comment type="similarity">
    <text evidence="2 5">Belongs to the pseudouridine synthase TruB family. Type 1 subfamily.</text>
</comment>
<comment type="catalytic activity">
    <reaction evidence="1 5">
        <text>uridine(55) in tRNA = pseudouridine(55) in tRNA</text>
        <dbReference type="Rhea" id="RHEA:42532"/>
        <dbReference type="Rhea" id="RHEA-COMP:10101"/>
        <dbReference type="Rhea" id="RHEA-COMP:10102"/>
        <dbReference type="ChEBI" id="CHEBI:65314"/>
        <dbReference type="ChEBI" id="CHEBI:65315"/>
        <dbReference type="EC" id="5.4.99.25"/>
    </reaction>
</comment>
<dbReference type="NCBIfam" id="TIGR00431">
    <property type="entry name" value="TruB"/>
    <property type="match status" value="1"/>
</dbReference>
<keyword evidence="9" id="KW-1185">Reference proteome</keyword>
<dbReference type="InterPro" id="IPR014780">
    <property type="entry name" value="tRNA_psdUridine_synth_TruB"/>
</dbReference>
<sequence length="305" mass="33294">MNGILVVNKPAGLTSQQVVGRARRILGIKKIGHTGTLDPDVTGVLPLCVGAATRVAEYLLDQAKAYRGEVTFGWSTSTQDASGETVDSVEAVNLTENQVREAFARFLGPISQVPPAYSAIKIEGKRAYDLARAGEEVTIPAREVTIYKLDIEALELDLPHPKVRFSVECSKGTYIRTLCHDLGQALGVPAHMSHLVRTRSGPFTLEQAMSLEQIEAAVQDGTLEQRLQPLGAALPHLPIHLVPEVLERRIHNGRDFTIKREVPGTEVGSLVRMETPAGQLLALYRVESIADGETHTLPEKVFKEQ</sequence>
<dbReference type="SUPFAM" id="SSF55120">
    <property type="entry name" value="Pseudouridine synthase"/>
    <property type="match status" value="1"/>
</dbReference>
<dbReference type="Pfam" id="PF16198">
    <property type="entry name" value="TruB_C_2"/>
    <property type="match status" value="1"/>
</dbReference>
<dbReference type="PANTHER" id="PTHR13767">
    <property type="entry name" value="TRNA-PSEUDOURIDINE SYNTHASE"/>
    <property type="match status" value="1"/>
</dbReference>
<evidence type="ECO:0000259" key="7">
    <source>
        <dbReference type="Pfam" id="PF16198"/>
    </source>
</evidence>
<evidence type="ECO:0000256" key="5">
    <source>
        <dbReference type="HAMAP-Rule" id="MF_01080"/>
    </source>
</evidence>
<dbReference type="HAMAP" id="MF_01080">
    <property type="entry name" value="TruB_bact"/>
    <property type="match status" value="1"/>
</dbReference>
<evidence type="ECO:0000256" key="1">
    <source>
        <dbReference type="ARBA" id="ARBA00000385"/>
    </source>
</evidence>
<dbReference type="InterPro" id="IPR002501">
    <property type="entry name" value="PsdUridine_synth_N"/>
</dbReference>
<keyword evidence="4 5" id="KW-0413">Isomerase</keyword>
<evidence type="ECO:0000256" key="4">
    <source>
        <dbReference type="ARBA" id="ARBA00023235"/>
    </source>
</evidence>
<dbReference type="GO" id="GO:0031119">
    <property type="term" value="P:tRNA pseudouridine synthesis"/>
    <property type="evidence" value="ECO:0007669"/>
    <property type="project" value="UniProtKB-UniRule"/>
</dbReference>
<dbReference type="InterPro" id="IPR032819">
    <property type="entry name" value="TruB_C"/>
</dbReference>
<evidence type="ECO:0000313" key="9">
    <source>
        <dbReference type="Proteomes" id="UP000245634"/>
    </source>
</evidence>
<gene>
    <name evidence="5" type="primary">truB</name>
    <name evidence="8" type="ORF">C7459_10917</name>
</gene>
<dbReference type="Proteomes" id="UP000245634">
    <property type="component" value="Unassembled WGS sequence"/>
</dbReference>
<dbReference type="EMBL" id="QGGL01000009">
    <property type="protein sequence ID" value="PWK12665.1"/>
    <property type="molecule type" value="Genomic_DNA"/>
</dbReference>
<evidence type="ECO:0000313" key="8">
    <source>
        <dbReference type="EMBL" id="PWK12665.1"/>
    </source>
</evidence>
<feature type="active site" description="Nucleophile" evidence="5">
    <location>
        <position position="38"/>
    </location>
</feature>
<dbReference type="EC" id="5.4.99.25" evidence="5"/>
<reference evidence="8 9" key="1">
    <citation type="submission" date="2018-05" db="EMBL/GenBank/DDBJ databases">
        <title>Genomic Encyclopedia of Type Strains, Phase IV (KMG-IV): sequencing the most valuable type-strain genomes for metagenomic binning, comparative biology and taxonomic classification.</title>
        <authorList>
            <person name="Goeker M."/>
        </authorList>
    </citation>
    <scope>NUCLEOTIDE SEQUENCE [LARGE SCALE GENOMIC DNA]</scope>
    <source>
        <strain evidence="8 9">DSM 18773</strain>
    </source>
</reference>
<dbReference type="FunFam" id="3.30.2350.10:FF:000011">
    <property type="entry name" value="tRNA pseudouridine synthase B"/>
    <property type="match status" value="1"/>
</dbReference>
<dbReference type="Gene3D" id="3.30.2350.10">
    <property type="entry name" value="Pseudouridine synthase"/>
    <property type="match status" value="1"/>
</dbReference>
<name>A0A316DBV2_9BACL</name>
<dbReference type="InterPro" id="IPR020103">
    <property type="entry name" value="PsdUridine_synth_cat_dom_sf"/>
</dbReference>
<evidence type="ECO:0000256" key="3">
    <source>
        <dbReference type="ARBA" id="ARBA00022694"/>
    </source>
</evidence>
<dbReference type="OrthoDB" id="9802309at2"/>
<evidence type="ECO:0000259" key="6">
    <source>
        <dbReference type="Pfam" id="PF01509"/>
    </source>
</evidence>
<proteinExistence type="inferred from homology"/>
<dbReference type="Pfam" id="PF01509">
    <property type="entry name" value="TruB_N"/>
    <property type="match status" value="1"/>
</dbReference>
<accession>A0A316DBV2</accession>
<dbReference type="AlphaFoldDB" id="A0A316DBV2"/>
<dbReference type="PANTHER" id="PTHR13767:SF2">
    <property type="entry name" value="PSEUDOURIDYLATE SYNTHASE TRUB1"/>
    <property type="match status" value="1"/>
</dbReference>